<dbReference type="AlphaFoldDB" id="A0AAE1EAV2"/>
<comment type="caution">
    <text evidence="2">The sequence shown here is derived from an EMBL/GenBank/DDBJ whole genome shotgun (WGS) entry which is preliminary data.</text>
</comment>
<reference evidence="2" key="1">
    <citation type="journal article" date="2023" name="G3 (Bethesda)">
        <title>A reference genome for the long-term kleptoplast-retaining sea slug Elysia crispata morphotype clarki.</title>
        <authorList>
            <person name="Eastman K.E."/>
            <person name="Pendleton A.L."/>
            <person name="Shaikh M.A."/>
            <person name="Suttiyut T."/>
            <person name="Ogas R."/>
            <person name="Tomko P."/>
            <person name="Gavelis G."/>
            <person name="Widhalm J.R."/>
            <person name="Wisecaver J.H."/>
        </authorList>
    </citation>
    <scope>NUCLEOTIDE SEQUENCE</scope>
    <source>
        <strain evidence="2">ECLA1</strain>
    </source>
</reference>
<dbReference type="EMBL" id="JAWDGP010000471">
    <property type="protein sequence ID" value="KAK3800252.1"/>
    <property type="molecule type" value="Genomic_DNA"/>
</dbReference>
<feature type="region of interest" description="Disordered" evidence="1">
    <location>
        <begin position="77"/>
        <end position="98"/>
    </location>
</feature>
<gene>
    <name evidence="2" type="ORF">RRG08_018862</name>
</gene>
<dbReference type="Proteomes" id="UP001283361">
    <property type="component" value="Unassembled WGS sequence"/>
</dbReference>
<feature type="region of interest" description="Disordered" evidence="1">
    <location>
        <begin position="195"/>
        <end position="225"/>
    </location>
</feature>
<feature type="compositionally biased region" description="Basic and acidic residues" evidence="1">
    <location>
        <begin position="87"/>
        <end position="98"/>
    </location>
</feature>
<evidence type="ECO:0000313" key="2">
    <source>
        <dbReference type="EMBL" id="KAK3800252.1"/>
    </source>
</evidence>
<protein>
    <submittedName>
        <fullName evidence="2">Uncharacterized protein</fullName>
    </submittedName>
</protein>
<organism evidence="2 3">
    <name type="scientific">Elysia crispata</name>
    <name type="common">lettuce slug</name>
    <dbReference type="NCBI Taxonomy" id="231223"/>
    <lineage>
        <taxon>Eukaryota</taxon>
        <taxon>Metazoa</taxon>
        <taxon>Spiralia</taxon>
        <taxon>Lophotrochozoa</taxon>
        <taxon>Mollusca</taxon>
        <taxon>Gastropoda</taxon>
        <taxon>Heterobranchia</taxon>
        <taxon>Euthyneura</taxon>
        <taxon>Panpulmonata</taxon>
        <taxon>Sacoglossa</taxon>
        <taxon>Placobranchoidea</taxon>
        <taxon>Plakobranchidae</taxon>
        <taxon>Elysia</taxon>
    </lineage>
</organism>
<evidence type="ECO:0000256" key="1">
    <source>
        <dbReference type="SAM" id="MobiDB-lite"/>
    </source>
</evidence>
<keyword evidence="3" id="KW-1185">Reference proteome</keyword>
<accession>A0AAE1EAV2</accession>
<sequence length="225" mass="25038">MSFSSHRKFGLRMAQNDMDIPCKHPGICGDDAGHKDEDFVPTARNSNILPSGKSLPHGRFLSTEKVLQILQHAWVKDTTRKQQGQKSRKETNLKTTENRGRVTAPAGAILYTKMENCGQVIPKASLEDQVPVLECDDEKALKMAMALALNFPSAPRPTCTRHLKQNFSHALADKVGLTKQEQDFTASSVMAITQAGRTQSENPRHRQESTQRSTTGDLCRRVCPR</sequence>
<name>A0AAE1EAV2_9GAST</name>
<evidence type="ECO:0000313" key="3">
    <source>
        <dbReference type="Proteomes" id="UP001283361"/>
    </source>
</evidence>
<proteinExistence type="predicted"/>